<protein>
    <recommendedName>
        <fullName evidence="4">Lipoprotein</fullName>
    </recommendedName>
</protein>
<dbReference type="RefSeq" id="WP_129785438.1">
    <property type="nucleotide sequence ID" value="NZ_RZHH01000002.1"/>
</dbReference>
<dbReference type="AlphaFoldDB" id="A0A482TDZ1"/>
<name>A0A482TDZ1_9EURY</name>
<feature type="region of interest" description="Disordered" evidence="1">
    <location>
        <begin position="17"/>
        <end position="114"/>
    </location>
</feature>
<evidence type="ECO:0000313" key="2">
    <source>
        <dbReference type="EMBL" id="RYJ15087.1"/>
    </source>
</evidence>
<organism evidence="2 3">
    <name type="scientific">Halogeometricum borinquense</name>
    <dbReference type="NCBI Taxonomy" id="60847"/>
    <lineage>
        <taxon>Archaea</taxon>
        <taxon>Methanobacteriati</taxon>
        <taxon>Methanobacteriota</taxon>
        <taxon>Stenosarchaea group</taxon>
        <taxon>Halobacteria</taxon>
        <taxon>Halobacteriales</taxon>
        <taxon>Haloferacaceae</taxon>
        <taxon>Halogeometricum</taxon>
    </lineage>
</organism>
<sequence>MPTRRAVLGVIGGALVAGCAGNRGTSDNTETQTSGESTADGATAPSNETLANATGSNETTTAVGNETNATGGNETHNETNFDQPAVETPEPAACSPDPRPPATDGSAYPTHPGDVTELSALRFAQAYETALAKNRVAAETPTAEVAAVEPVDSSLKAPGTDEWYVVSVTIQLTTRTDGEKETSRVGGTYYLTEEVAMRDAGASEVDGDVSGIEGAVVVACP</sequence>
<dbReference type="PROSITE" id="PS51257">
    <property type="entry name" value="PROKAR_LIPOPROTEIN"/>
    <property type="match status" value="1"/>
</dbReference>
<gene>
    <name evidence="2" type="ORF">ELS19_14790</name>
</gene>
<evidence type="ECO:0000256" key="1">
    <source>
        <dbReference type="SAM" id="MobiDB-lite"/>
    </source>
</evidence>
<evidence type="ECO:0000313" key="3">
    <source>
        <dbReference type="Proteomes" id="UP000294028"/>
    </source>
</evidence>
<proteinExistence type="predicted"/>
<accession>A0A482TDZ1</accession>
<comment type="caution">
    <text evidence="2">The sequence shown here is derived from an EMBL/GenBank/DDBJ whole genome shotgun (WGS) entry which is preliminary data.</text>
</comment>
<dbReference type="Proteomes" id="UP000294028">
    <property type="component" value="Unassembled WGS sequence"/>
</dbReference>
<evidence type="ECO:0008006" key="4">
    <source>
        <dbReference type="Google" id="ProtNLM"/>
    </source>
</evidence>
<feature type="compositionally biased region" description="Polar residues" evidence="1">
    <location>
        <begin position="23"/>
        <end position="37"/>
    </location>
</feature>
<reference evidence="2 3" key="1">
    <citation type="submission" date="2018-12" db="EMBL/GenBank/DDBJ databases">
        <title>Genome analysis provides insights into bioremediation potentialities of Halogeometricum borinquense strain N11.</title>
        <authorList>
            <person name="Najjari A."/>
            <person name="Youssef N."/>
            <person name="Fhoula I."/>
            <person name="Ben Dhia O."/>
            <person name="Mahjoubi M."/>
            <person name="Ouzari H.I."/>
            <person name="Cherif A."/>
        </authorList>
    </citation>
    <scope>NUCLEOTIDE SEQUENCE [LARGE SCALE GENOMIC DNA]</scope>
    <source>
        <strain evidence="2 3">N11</strain>
    </source>
</reference>
<dbReference type="EMBL" id="RZHH01000002">
    <property type="protein sequence ID" value="RYJ15087.1"/>
    <property type="molecule type" value="Genomic_DNA"/>
</dbReference>
<feature type="compositionally biased region" description="Polar residues" evidence="1">
    <location>
        <begin position="44"/>
        <end position="82"/>
    </location>
</feature>